<gene>
    <name evidence="1" type="ORF">GGQ68_003585</name>
</gene>
<name>A0A7W6DXV3_9RHOB</name>
<dbReference type="EMBL" id="JACIEJ010000009">
    <property type="protein sequence ID" value="MBB3987239.1"/>
    <property type="molecule type" value="Genomic_DNA"/>
</dbReference>
<keyword evidence="2" id="KW-1185">Reference proteome</keyword>
<protein>
    <submittedName>
        <fullName evidence="1">Uncharacterized protein</fullName>
    </submittedName>
</protein>
<dbReference type="RefSeq" id="WP_183968383.1">
    <property type="nucleotide sequence ID" value="NZ_BAABBZ010000058.1"/>
</dbReference>
<sequence>MESETGAEFIQGDIALWMGWESLTGQTGTVTKNDKGFGCKRDDAGVLRIILRQSSLPCQP</sequence>
<reference evidence="1 2" key="1">
    <citation type="submission" date="2020-08" db="EMBL/GenBank/DDBJ databases">
        <title>Genomic Encyclopedia of Type Strains, Phase IV (KMG-IV): sequencing the most valuable type-strain genomes for metagenomic binning, comparative biology and taxonomic classification.</title>
        <authorList>
            <person name="Goeker M."/>
        </authorList>
    </citation>
    <scope>NUCLEOTIDE SEQUENCE [LARGE SCALE GENOMIC DNA]</scope>
    <source>
        <strain evidence="1 2">DSM 102235</strain>
    </source>
</reference>
<dbReference type="Proteomes" id="UP000541426">
    <property type="component" value="Unassembled WGS sequence"/>
</dbReference>
<dbReference type="AlphaFoldDB" id="A0A7W6DXV3"/>
<evidence type="ECO:0000313" key="2">
    <source>
        <dbReference type="Proteomes" id="UP000541426"/>
    </source>
</evidence>
<comment type="caution">
    <text evidence="1">The sequence shown here is derived from an EMBL/GenBank/DDBJ whole genome shotgun (WGS) entry which is preliminary data.</text>
</comment>
<proteinExistence type="predicted"/>
<organism evidence="1 2">
    <name type="scientific">Sagittula marina</name>
    <dbReference type="NCBI Taxonomy" id="943940"/>
    <lineage>
        <taxon>Bacteria</taxon>
        <taxon>Pseudomonadati</taxon>
        <taxon>Pseudomonadota</taxon>
        <taxon>Alphaproteobacteria</taxon>
        <taxon>Rhodobacterales</taxon>
        <taxon>Roseobacteraceae</taxon>
        <taxon>Sagittula</taxon>
    </lineage>
</organism>
<evidence type="ECO:0000313" key="1">
    <source>
        <dbReference type="EMBL" id="MBB3987239.1"/>
    </source>
</evidence>
<accession>A0A7W6DXV3</accession>